<comment type="caution">
    <text evidence="1">The sequence shown here is derived from an EMBL/GenBank/DDBJ whole genome shotgun (WGS) entry which is preliminary data.</text>
</comment>
<organism evidence="1 2">
    <name type="scientific">Coptis chinensis</name>
    <dbReference type="NCBI Taxonomy" id="261450"/>
    <lineage>
        <taxon>Eukaryota</taxon>
        <taxon>Viridiplantae</taxon>
        <taxon>Streptophyta</taxon>
        <taxon>Embryophyta</taxon>
        <taxon>Tracheophyta</taxon>
        <taxon>Spermatophyta</taxon>
        <taxon>Magnoliopsida</taxon>
        <taxon>Ranunculales</taxon>
        <taxon>Ranunculaceae</taxon>
        <taxon>Coptidoideae</taxon>
        <taxon>Coptis</taxon>
    </lineage>
</organism>
<evidence type="ECO:0000313" key="2">
    <source>
        <dbReference type="Proteomes" id="UP000631114"/>
    </source>
</evidence>
<keyword evidence="2" id="KW-1185">Reference proteome</keyword>
<dbReference type="AlphaFoldDB" id="A0A835HUN6"/>
<dbReference type="Proteomes" id="UP000631114">
    <property type="component" value="Unassembled WGS sequence"/>
</dbReference>
<name>A0A835HUN6_9MAGN</name>
<accession>A0A835HUN6</accession>
<dbReference type="OrthoDB" id="418757at2759"/>
<evidence type="ECO:0000313" key="1">
    <source>
        <dbReference type="EMBL" id="KAF9606330.1"/>
    </source>
</evidence>
<dbReference type="EMBL" id="JADFTS010000005">
    <property type="protein sequence ID" value="KAF9606330.1"/>
    <property type="molecule type" value="Genomic_DNA"/>
</dbReference>
<protein>
    <submittedName>
        <fullName evidence="1">Uncharacterized protein</fullName>
    </submittedName>
</protein>
<sequence>MTTNKKSHKIEKYDGTNFGYWKMQIEDYLYLKDLYEPLMGEKPTSYEQSEWDLLDRKALATIRLSLSKSVAFNIKNEKTAVVTARISKQLQSKNPNQTSWFHCLPPMFPRTHPRYQNKANMGQQNGICWYE</sequence>
<reference evidence="1 2" key="1">
    <citation type="submission" date="2020-10" db="EMBL/GenBank/DDBJ databases">
        <title>The Coptis chinensis genome and diversification of protoberbering-type alkaloids.</title>
        <authorList>
            <person name="Wang B."/>
            <person name="Shu S."/>
            <person name="Song C."/>
            <person name="Liu Y."/>
        </authorList>
    </citation>
    <scope>NUCLEOTIDE SEQUENCE [LARGE SCALE GENOMIC DNA]</scope>
    <source>
        <strain evidence="1">HL-2020</strain>
        <tissue evidence="1">Leaf</tissue>
    </source>
</reference>
<proteinExistence type="predicted"/>
<gene>
    <name evidence="1" type="ORF">IFM89_024998</name>
</gene>